<proteinExistence type="predicted"/>
<dbReference type="PANTHER" id="PTHR34512:SF30">
    <property type="entry name" value="OUTER MEMBRANE PROTEIN ASSEMBLY FACTOR BAMB"/>
    <property type="match status" value="1"/>
</dbReference>
<dbReference type="EMBL" id="CP036280">
    <property type="protein sequence ID" value="QDU70887.1"/>
    <property type="molecule type" value="Genomic_DNA"/>
</dbReference>
<dbReference type="KEGG" id="mcad:Pan265_07280"/>
<reference evidence="4 5" key="1">
    <citation type="submission" date="2019-02" db="EMBL/GenBank/DDBJ databases">
        <title>Deep-cultivation of Planctomycetes and their phenomic and genomic characterization uncovers novel biology.</title>
        <authorList>
            <person name="Wiegand S."/>
            <person name="Jogler M."/>
            <person name="Boedeker C."/>
            <person name="Pinto D."/>
            <person name="Vollmers J."/>
            <person name="Rivas-Marin E."/>
            <person name="Kohn T."/>
            <person name="Peeters S.H."/>
            <person name="Heuer A."/>
            <person name="Rast P."/>
            <person name="Oberbeckmann S."/>
            <person name="Bunk B."/>
            <person name="Jeske O."/>
            <person name="Meyerdierks A."/>
            <person name="Storesund J.E."/>
            <person name="Kallscheuer N."/>
            <person name="Luecker S."/>
            <person name="Lage O.M."/>
            <person name="Pohl T."/>
            <person name="Merkel B.J."/>
            <person name="Hornburger P."/>
            <person name="Mueller R.-W."/>
            <person name="Bruemmer F."/>
            <person name="Labrenz M."/>
            <person name="Spormann A.M."/>
            <person name="Op den Camp H."/>
            <person name="Overmann J."/>
            <person name="Amann R."/>
            <person name="Jetten M.S.M."/>
            <person name="Mascher T."/>
            <person name="Medema M.H."/>
            <person name="Devos D.P."/>
            <person name="Kaster A.-K."/>
            <person name="Ovreas L."/>
            <person name="Rohde M."/>
            <person name="Galperin M.Y."/>
            <person name="Jogler C."/>
        </authorList>
    </citation>
    <scope>NUCLEOTIDE SEQUENCE [LARGE SCALE GENOMIC DNA]</scope>
    <source>
        <strain evidence="4 5">Pan265</strain>
    </source>
</reference>
<evidence type="ECO:0000313" key="4">
    <source>
        <dbReference type="EMBL" id="QDU70887.1"/>
    </source>
</evidence>
<evidence type="ECO:0000313" key="5">
    <source>
        <dbReference type="Proteomes" id="UP000320386"/>
    </source>
</evidence>
<dbReference type="InterPro" id="IPR015943">
    <property type="entry name" value="WD40/YVTN_repeat-like_dom_sf"/>
</dbReference>
<dbReference type="PANTHER" id="PTHR34512">
    <property type="entry name" value="CELL SURFACE PROTEIN"/>
    <property type="match status" value="1"/>
</dbReference>
<feature type="region of interest" description="Disordered" evidence="1">
    <location>
        <begin position="1361"/>
        <end position="1382"/>
    </location>
</feature>
<name>A0A518BVB3_9BACT</name>
<evidence type="ECO:0000259" key="3">
    <source>
        <dbReference type="Pfam" id="PF13360"/>
    </source>
</evidence>
<dbReference type="InterPro" id="IPR011047">
    <property type="entry name" value="Quinoprotein_ADH-like_sf"/>
</dbReference>
<feature type="domain" description="Pyrrolo-quinoline quinone repeat" evidence="3">
    <location>
        <begin position="1125"/>
        <end position="1269"/>
    </location>
</feature>
<keyword evidence="2" id="KW-0732">Signal</keyword>
<protein>
    <submittedName>
        <fullName evidence="4">Outer membrane biogenesis protein BamB</fullName>
    </submittedName>
</protein>
<accession>A0A518BVB3</accession>
<dbReference type="Gene3D" id="2.130.10.10">
    <property type="entry name" value="YVTN repeat-like/Quinoprotein amine dehydrogenase"/>
    <property type="match status" value="3"/>
</dbReference>
<evidence type="ECO:0000256" key="2">
    <source>
        <dbReference type="SAM" id="SignalP"/>
    </source>
</evidence>
<dbReference type="InterPro" id="IPR002372">
    <property type="entry name" value="PQQ_rpt_dom"/>
</dbReference>
<evidence type="ECO:0000256" key="1">
    <source>
        <dbReference type="SAM" id="MobiDB-lite"/>
    </source>
</evidence>
<dbReference type="SUPFAM" id="SSF50998">
    <property type="entry name" value="Quinoprotein alcohol dehydrogenase-like"/>
    <property type="match status" value="2"/>
</dbReference>
<organism evidence="4 5">
    <name type="scientific">Mucisphaera calidilacus</name>
    <dbReference type="NCBI Taxonomy" id="2527982"/>
    <lineage>
        <taxon>Bacteria</taxon>
        <taxon>Pseudomonadati</taxon>
        <taxon>Planctomycetota</taxon>
        <taxon>Phycisphaerae</taxon>
        <taxon>Phycisphaerales</taxon>
        <taxon>Phycisphaeraceae</taxon>
        <taxon>Mucisphaera</taxon>
    </lineage>
</organism>
<gene>
    <name evidence="4" type="ORF">Pan265_07280</name>
</gene>
<feature type="signal peptide" evidence="2">
    <location>
        <begin position="1"/>
        <end position="24"/>
    </location>
</feature>
<feature type="chain" id="PRO_5021867406" evidence="2">
    <location>
        <begin position="25"/>
        <end position="1382"/>
    </location>
</feature>
<dbReference type="Pfam" id="PF13360">
    <property type="entry name" value="PQQ_2"/>
    <property type="match status" value="1"/>
</dbReference>
<keyword evidence="5" id="KW-1185">Reference proteome</keyword>
<sequence length="1382" mass="147835" precursor="true">MGVMRRWCSIFGCLCVVLLSAVSARGQGAVVYLPEDTEIDVRIEGIEDLVSSGRWVSAARMVHGLLVEHGEDLARVEAGLLRGVPEVVWSGVGASDELRRAYRRLYGTRAEAALAGVEPGLGGRAALERIRRVYRPTAASAEASLRLTAMHLEAGRLLEAGRELARVRGDLVEPAMMSRHERLVDALDRLLLFEPLVATPAGVGGDRGRWGPSPGVIGPMEGTPLWSLSWSSLTGGALEAGNEQERARRLQMLHQGLLVLPDPVLSGDMVFVNTGRFVVGLDRFSGGMRWRVKAEEVEPVAAVVGNQRVVIGRRRPLLPAGLSVGGDRVFAVLGGNGLGGDPRAAAVAGGRQLVCVGREAGVVLWSAGAEVFGDASVTGQVAGDPLVLGDRVVVQLIRLQAGTLSEIEIVCLSAETGALLWRRFVGTVGVGRVGMPRFQADLGLTHGGERLVVVHGAGLVAVLDPEDGTLGWVTSLGDRADGGAADVRSGRPSAGLRSGSIWSTLPGAVLVLSGGERRLRVLDPERGRLLDREVPEGFGEGVTAMIQLDDGRVLSVGRGYQVLDESLGVERSWGSDPREAAGEGDARQGLWLLHQQGLVWVDVEAGRVERWGDVAELVRWAAHPEQLLLAKPEGLSAYMAWPLARARLIESIEGGGADPSVALRLAEVALGQGDREAVALGLSSTSAALGELGVALLPDEQRVDLVDRLVRLGLSSPWSGGEISGVLQGMLELLVESPSERAVTALLRAEDLSASGEVVEAVGVYQSVLLDGTLSSAVVSWLGPGTRAGRRAAEEVRVLVSVHGQGVYAAFDDRALLELEAARDRHDAEALAQIAVRYPGSRWIRPAFELAGDLAAGRGRVLEATLYLRQAYRFAETGSEARSLVERLIGVYEDAGMARRALAWVRRFERDYPDEVLVLDSSSLTGAGGALVSDVAWGRLDGGGWTSTKQVMMPSRGSEVIVLHAGQGVTLMRQAAGEAEPVTVADRALNPPILPTVSDERDVLVMQLNPPSLRCLDRATGEERWLREDVFEAGKVEAGAGVIQGQVNPLLRQQIFVRPGRGGSRVTGAWFSDFRLVVMGQQGEVAGLDRETGETVWTHRVAGSVLRGVSVSEWVVALQRQRRDPSGAVRWDVEVLDTLTGEVLHEGLSSNVPVFKVELTGTDQLVVLRQDGVMAYSVPEGVLLWHYRPEGEVFSAPFWVEDGYVALQSNKGILHVVDVDDGGVLLTAMSATRRNEALSPIRVSGDVVYVRWGGMLAALDRGGRVLWRNAAGPIGQQLRAHWLTRDRLLVWADPFEEAVLRERPHLLSYDRRTGRLLGVRPLEPSWRQVNLSMSGLSAGGLVLNLRGHGTAVLSGAADGEDLEEAGMGDDGLGGLPDRGMLP</sequence>
<dbReference type="Proteomes" id="UP000320386">
    <property type="component" value="Chromosome"/>
</dbReference>